<feature type="transmembrane region" description="Helical" evidence="3">
    <location>
        <begin position="160"/>
        <end position="176"/>
    </location>
</feature>
<feature type="transmembrane region" description="Helical" evidence="3">
    <location>
        <begin position="113"/>
        <end position="131"/>
    </location>
</feature>
<accession>A0A398BG39</accession>
<feature type="transmembrane region" description="Helical" evidence="3">
    <location>
        <begin position="79"/>
        <end position="98"/>
    </location>
</feature>
<gene>
    <name evidence="5" type="ORF">D1953_03145</name>
</gene>
<feature type="transmembrane region" description="Helical" evidence="3">
    <location>
        <begin position="268"/>
        <end position="288"/>
    </location>
</feature>
<keyword evidence="5" id="KW-0012">Acyltransferase</keyword>
<dbReference type="RefSeq" id="WP_119115715.1">
    <property type="nucleotide sequence ID" value="NZ_QWVS01000003.1"/>
</dbReference>
<evidence type="ECO:0000256" key="1">
    <source>
        <dbReference type="ARBA" id="ARBA00004370"/>
    </source>
</evidence>
<sequence length="356" mass="42001">MLTISIVKERDPFFDNARFILVFLVVFGHFIVQVKHHHWFIFELNNFLSLLRMPALIVITGFLSKGFNRPGYIEKTTKALLVPYLLFQVIFAYYYYLLYDKSIFTFDFFQPQFTLWFIFSLFMWKMLLFIFSNLKHPLLFAFIFGIGIGYIESAGHYFNIQRTFTYFPFFMLGFYLRKEHFEIVKKKSSKLIGIVFIAVVWFIVSQISPAEVQSWLGANRSYIANGHEEWYIGLKRAMFYSFSLLVGFAFLSFVPTKKTFFTSLGRKTAYIYILHGAIVRTLYVYVINPEEFTTIWHYLQLPMYAILLVLILSSKPVTVLTKPLIEGKIVDYCALPFKWLSNKRKLEQEPPIQKSA</sequence>
<keyword evidence="5" id="KW-0808">Transferase</keyword>
<dbReference type="PANTHER" id="PTHR37312:SF1">
    <property type="entry name" value="MEMBRANE-BOUND ACYLTRANSFERASE YKRP-RELATED"/>
    <property type="match status" value="1"/>
</dbReference>
<keyword evidence="3" id="KW-0812">Transmembrane</keyword>
<feature type="transmembrane region" description="Helical" evidence="3">
    <location>
        <begin position="47"/>
        <end position="67"/>
    </location>
</feature>
<evidence type="ECO:0000256" key="3">
    <source>
        <dbReference type="SAM" id="Phobius"/>
    </source>
</evidence>
<dbReference type="Proteomes" id="UP000266016">
    <property type="component" value="Unassembled WGS sequence"/>
</dbReference>
<feature type="transmembrane region" description="Helical" evidence="3">
    <location>
        <begin position="138"/>
        <end position="154"/>
    </location>
</feature>
<dbReference type="InterPro" id="IPR002656">
    <property type="entry name" value="Acyl_transf_3_dom"/>
</dbReference>
<dbReference type="GO" id="GO:0016747">
    <property type="term" value="F:acyltransferase activity, transferring groups other than amino-acyl groups"/>
    <property type="evidence" value="ECO:0007669"/>
    <property type="project" value="InterPro"/>
</dbReference>
<protein>
    <submittedName>
        <fullName evidence="5">Acyltransferase</fullName>
    </submittedName>
</protein>
<dbReference type="AlphaFoldDB" id="A0A398BG39"/>
<dbReference type="PANTHER" id="PTHR37312">
    <property type="entry name" value="MEMBRANE-BOUND ACYLTRANSFERASE YKRP-RELATED"/>
    <property type="match status" value="1"/>
</dbReference>
<comment type="caution">
    <text evidence="5">The sequence shown here is derived from an EMBL/GenBank/DDBJ whole genome shotgun (WGS) entry which is preliminary data.</text>
</comment>
<evidence type="ECO:0000313" key="6">
    <source>
        <dbReference type="Proteomes" id="UP000266016"/>
    </source>
</evidence>
<comment type="similarity">
    <text evidence="2">Belongs to the acyltransferase 3 family.</text>
</comment>
<comment type="subcellular location">
    <subcellularLocation>
        <location evidence="1">Membrane</location>
    </subcellularLocation>
</comment>
<proteinExistence type="inferred from homology"/>
<evidence type="ECO:0000313" key="5">
    <source>
        <dbReference type="EMBL" id="RID88727.1"/>
    </source>
</evidence>
<evidence type="ECO:0000256" key="2">
    <source>
        <dbReference type="ARBA" id="ARBA00007400"/>
    </source>
</evidence>
<feature type="transmembrane region" description="Helical" evidence="3">
    <location>
        <begin position="294"/>
        <end position="312"/>
    </location>
</feature>
<dbReference type="EMBL" id="QWVS01000003">
    <property type="protein sequence ID" value="RID88727.1"/>
    <property type="molecule type" value="Genomic_DNA"/>
</dbReference>
<reference evidence="5 6" key="1">
    <citation type="submission" date="2018-08" db="EMBL/GenBank/DDBJ databases">
        <title>Bacillus jemisoniae sp. nov., Bacillus chryseoplanitiae sp. nov., Bacillus resnikiae sp. nov., and Bacillus frankliniae sp. nov., isolated from Viking spacecraft and associated surfaces.</title>
        <authorList>
            <person name="Seuylemezian A."/>
            <person name="Vaishampayan P."/>
        </authorList>
    </citation>
    <scope>NUCLEOTIDE SEQUENCE [LARGE SCALE GENOMIC DNA]</scope>
    <source>
        <strain evidence="5 6">MA001</strain>
    </source>
</reference>
<keyword evidence="6" id="KW-1185">Reference proteome</keyword>
<dbReference type="Pfam" id="PF01757">
    <property type="entry name" value="Acyl_transf_3"/>
    <property type="match status" value="1"/>
</dbReference>
<name>A0A398BG39_9BACI</name>
<feature type="domain" description="Acyltransferase 3" evidence="4">
    <location>
        <begin position="12"/>
        <end position="312"/>
    </location>
</feature>
<organism evidence="5 6">
    <name type="scientific">Peribacillus asahii</name>
    <dbReference type="NCBI Taxonomy" id="228899"/>
    <lineage>
        <taxon>Bacteria</taxon>
        <taxon>Bacillati</taxon>
        <taxon>Bacillota</taxon>
        <taxon>Bacilli</taxon>
        <taxon>Bacillales</taxon>
        <taxon>Bacillaceae</taxon>
        <taxon>Peribacillus</taxon>
    </lineage>
</organism>
<feature type="transmembrane region" description="Helical" evidence="3">
    <location>
        <begin position="188"/>
        <end position="207"/>
    </location>
</feature>
<feature type="transmembrane region" description="Helical" evidence="3">
    <location>
        <begin position="12"/>
        <end position="32"/>
    </location>
</feature>
<evidence type="ECO:0000259" key="4">
    <source>
        <dbReference type="Pfam" id="PF01757"/>
    </source>
</evidence>
<keyword evidence="3" id="KW-0472">Membrane</keyword>
<dbReference type="InterPro" id="IPR052734">
    <property type="entry name" value="Nod_factor_acetyltransferase"/>
</dbReference>
<keyword evidence="3" id="KW-1133">Transmembrane helix</keyword>
<feature type="transmembrane region" description="Helical" evidence="3">
    <location>
        <begin position="237"/>
        <end position="256"/>
    </location>
</feature>